<proteinExistence type="inferred from homology"/>
<dbReference type="PANTHER" id="PTHR24321:SF11">
    <property type="entry name" value="BLR0893 PROTEIN"/>
    <property type="match status" value="1"/>
</dbReference>
<accession>A0A1G9YQI0</accession>
<evidence type="ECO:0000313" key="3">
    <source>
        <dbReference type="EMBL" id="SDN10773.1"/>
    </source>
</evidence>
<keyword evidence="2" id="KW-0560">Oxidoreductase</keyword>
<evidence type="ECO:0000313" key="4">
    <source>
        <dbReference type="Proteomes" id="UP000242957"/>
    </source>
</evidence>
<organism evidence="3 4">
    <name type="scientific">Pseudomonas jinjuensis</name>
    <dbReference type="NCBI Taxonomy" id="198616"/>
    <lineage>
        <taxon>Bacteria</taxon>
        <taxon>Pseudomonadati</taxon>
        <taxon>Pseudomonadota</taxon>
        <taxon>Gammaproteobacteria</taxon>
        <taxon>Pseudomonadales</taxon>
        <taxon>Pseudomonadaceae</taxon>
        <taxon>Pseudomonas</taxon>
    </lineage>
</organism>
<evidence type="ECO:0000256" key="1">
    <source>
        <dbReference type="ARBA" id="ARBA00006484"/>
    </source>
</evidence>
<evidence type="ECO:0000256" key="2">
    <source>
        <dbReference type="ARBA" id="ARBA00023002"/>
    </source>
</evidence>
<reference evidence="4" key="1">
    <citation type="submission" date="2016-10" db="EMBL/GenBank/DDBJ databases">
        <authorList>
            <person name="Varghese N."/>
            <person name="Submissions S."/>
        </authorList>
    </citation>
    <scope>NUCLEOTIDE SEQUENCE [LARGE SCALE GENOMIC DNA]</scope>
    <source>
        <strain evidence="4">JCM 21621</strain>
    </source>
</reference>
<dbReference type="NCBIfam" id="NF005559">
    <property type="entry name" value="PRK07231.1"/>
    <property type="match status" value="1"/>
</dbReference>
<dbReference type="FunFam" id="3.40.50.720:FF:000084">
    <property type="entry name" value="Short-chain dehydrogenase reductase"/>
    <property type="match status" value="1"/>
</dbReference>
<dbReference type="Proteomes" id="UP000242957">
    <property type="component" value="Unassembled WGS sequence"/>
</dbReference>
<comment type="similarity">
    <text evidence="1">Belongs to the short-chain dehydrogenases/reductases (SDR) family.</text>
</comment>
<dbReference type="SUPFAM" id="SSF51735">
    <property type="entry name" value="NAD(P)-binding Rossmann-fold domains"/>
    <property type="match status" value="1"/>
</dbReference>
<dbReference type="AlphaFoldDB" id="A0A1G9YQI0"/>
<dbReference type="NCBIfam" id="NF004818">
    <property type="entry name" value="PRK06172.1"/>
    <property type="match status" value="1"/>
</dbReference>
<dbReference type="PANTHER" id="PTHR24321">
    <property type="entry name" value="DEHYDROGENASES, SHORT CHAIN"/>
    <property type="match status" value="1"/>
</dbReference>
<dbReference type="GO" id="GO:0016491">
    <property type="term" value="F:oxidoreductase activity"/>
    <property type="evidence" value="ECO:0007669"/>
    <property type="project" value="UniProtKB-KW"/>
</dbReference>
<dbReference type="PRINTS" id="PR00081">
    <property type="entry name" value="GDHRDH"/>
</dbReference>
<keyword evidence="4" id="KW-1185">Reference proteome</keyword>
<dbReference type="EMBL" id="FNIJ01000001">
    <property type="protein sequence ID" value="SDN10773.1"/>
    <property type="molecule type" value="Genomic_DNA"/>
</dbReference>
<dbReference type="OrthoDB" id="9806974at2"/>
<dbReference type="RefSeq" id="WP_084313157.1">
    <property type="nucleotide sequence ID" value="NZ_FNIJ01000001.1"/>
</dbReference>
<gene>
    <name evidence="3" type="ORF">SAMN05216193_101143</name>
</gene>
<dbReference type="STRING" id="198616.SAMN05216193_101143"/>
<dbReference type="PROSITE" id="PS00061">
    <property type="entry name" value="ADH_SHORT"/>
    <property type="match status" value="1"/>
</dbReference>
<dbReference type="InterPro" id="IPR002347">
    <property type="entry name" value="SDR_fam"/>
</dbReference>
<protein>
    <submittedName>
        <fullName evidence="3">NAD(P)-dependent dehydrogenase, short-chain alcohol dehydrogenase family</fullName>
    </submittedName>
</protein>
<dbReference type="InterPro" id="IPR020904">
    <property type="entry name" value="Sc_DH/Rdtase_CS"/>
</dbReference>
<dbReference type="PRINTS" id="PR00080">
    <property type="entry name" value="SDRFAMILY"/>
</dbReference>
<name>A0A1G9YQI0_9PSED</name>
<dbReference type="Gene3D" id="3.40.50.720">
    <property type="entry name" value="NAD(P)-binding Rossmann-like Domain"/>
    <property type="match status" value="1"/>
</dbReference>
<sequence length="249" mass="25676">MSMKFSGQVALVTGAAGGIGRAVALAFAAEGLKVVVSDVDGDGGEATVEMIRSAGGEATFVRCNVVSGDEVKALVEQTVATYGRLDYAVNNAGIEGRKDRLPTFEESEFDAIMDVNVKGVWQCLKHQLPVMAAQGGGAIVNTASVAGIRGVKNMSIYSASKHAVIGLSKSAAVEFARKGVRVNAVCPGLIETDMGLRVIDGAVDKAAYHPAGRLGRPQEIADAVLYLCSDNASFTMGHAMVVDGAISAA</sequence>
<dbReference type="CDD" id="cd05233">
    <property type="entry name" value="SDR_c"/>
    <property type="match status" value="1"/>
</dbReference>
<dbReference type="Pfam" id="PF13561">
    <property type="entry name" value="adh_short_C2"/>
    <property type="match status" value="1"/>
</dbReference>
<dbReference type="InterPro" id="IPR036291">
    <property type="entry name" value="NAD(P)-bd_dom_sf"/>
</dbReference>